<comment type="caution">
    <text evidence="3">The sequence shown here is derived from an EMBL/GenBank/DDBJ whole genome shotgun (WGS) entry which is preliminary data.</text>
</comment>
<proteinExistence type="predicted"/>
<dbReference type="InterPro" id="IPR007329">
    <property type="entry name" value="FMN-bd"/>
</dbReference>
<dbReference type="Gene3D" id="3.90.1010.20">
    <property type="match status" value="1"/>
</dbReference>
<organism evidence="3">
    <name type="scientific">bioreactor metagenome</name>
    <dbReference type="NCBI Taxonomy" id="1076179"/>
    <lineage>
        <taxon>unclassified sequences</taxon>
        <taxon>metagenomes</taxon>
        <taxon>ecological metagenomes</taxon>
    </lineage>
</organism>
<dbReference type="Pfam" id="PF04205">
    <property type="entry name" value="FMN_bind"/>
    <property type="match status" value="1"/>
</dbReference>
<gene>
    <name evidence="3" type="ORF">SDC9_187131</name>
</gene>
<name>A0A645HW82_9ZZZZ</name>
<reference evidence="3" key="1">
    <citation type="submission" date="2019-08" db="EMBL/GenBank/DDBJ databases">
        <authorList>
            <person name="Kucharzyk K."/>
            <person name="Murdoch R.W."/>
            <person name="Higgins S."/>
            <person name="Loffler F."/>
        </authorList>
    </citation>
    <scope>NUCLEOTIDE SEQUENCE</scope>
</reference>
<protein>
    <recommendedName>
        <fullName evidence="2">FMN-binding domain-containing protein</fullName>
    </recommendedName>
</protein>
<keyword evidence="1" id="KW-0812">Transmembrane</keyword>
<feature type="transmembrane region" description="Helical" evidence="1">
    <location>
        <begin position="6"/>
        <end position="28"/>
    </location>
</feature>
<sequence>MKQHKILPYIVTVMVTLVIAFVVAALLLRPRVLEVKPVDLTTVSDGEHIGICQNKILLAVVRVEVKDHKITNIEILQHKASYLKQARQIAAAVCAGQSLSVDTVAGATLTSSTVLKAIENALD</sequence>
<keyword evidence="1" id="KW-0472">Membrane</keyword>
<evidence type="ECO:0000313" key="3">
    <source>
        <dbReference type="EMBL" id="MPN39603.1"/>
    </source>
</evidence>
<keyword evidence="1" id="KW-1133">Transmembrane helix</keyword>
<dbReference type="GO" id="GO:0010181">
    <property type="term" value="F:FMN binding"/>
    <property type="evidence" value="ECO:0007669"/>
    <property type="project" value="InterPro"/>
</dbReference>
<dbReference type="AlphaFoldDB" id="A0A645HW82"/>
<dbReference type="EMBL" id="VSSQ01095511">
    <property type="protein sequence ID" value="MPN39603.1"/>
    <property type="molecule type" value="Genomic_DNA"/>
</dbReference>
<dbReference type="GO" id="GO:0016020">
    <property type="term" value="C:membrane"/>
    <property type="evidence" value="ECO:0007669"/>
    <property type="project" value="InterPro"/>
</dbReference>
<evidence type="ECO:0000259" key="2">
    <source>
        <dbReference type="SMART" id="SM00900"/>
    </source>
</evidence>
<accession>A0A645HW82</accession>
<dbReference type="SMART" id="SM00900">
    <property type="entry name" value="FMN_bind"/>
    <property type="match status" value="1"/>
</dbReference>
<evidence type="ECO:0000256" key="1">
    <source>
        <dbReference type="SAM" id="Phobius"/>
    </source>
</evidence>
<feature type="domain" description="FMN-binding" evidence="2">
    <location>
        <begin position="57"/>
        <end position="122"/>
    </location>
</feature>